<protein>
    <submittedName>
        <fullName evidence="1">Uncharacterized protein</fullName>
    </submittedName>
</protein>
<evidence type="ECO:0000313" key="1">
    <source>
        <dbReference type="EMBL" id="PYY28250.1"/>
    </source>
</evidence>
<dbReference type="Proteomes" id="UP000247459">
    <property type="component" value="Unassembled WGS sequence"/>
</dbReference>
<organism evidence="1 2">
    <name type="scientific">Paenibacillus illinoisensis</name>
    <dbReference type="NCBI Taxonomy" id="59845"/>
    <lineage>
        <taxon>Bacteria</taxon>
        <taxon>Bacillati</taxon>
        <taxon>Bacillota</taxon>
        <taxon>Bacilli</taxon>
        <taxon>Bacillales</taxon>
        <taxon>Paenibacillaceae</taxon>
        <taxon>Paenibacillus</taxon>
    </lineage>
</organism>
<dbReference type="RefSeq" id="WP_110759856.1">
    <property type="nucleotide sequence ID" value="NZ_PRLG01000020.1"/>
</dbReference>
<comment type="caution">
    <text evidence="1">The sequence shown here is derived from an EMBL/GenBank/DDBJ whole genome shotgun (WGS) entry which is preliminary data.</text>
</comment>
<gene>
    <name evidence="1" type="ORF">PIL02S_03396</name>
</gene>
<sequence>MDELYKKYLNQPEPLRLMCNCGWRGNKPKTIKFKKAESKVCCPDCGDNVYPTADLIFWRTANGYEEGITFQDILIGRHGKKRL</sequence>
<dbReference type="EMBL" id="PRLG01000020">
    <property type="protein sequence ID" value="PYY28250.1"/>
    <property type="molecule type" value="Genomic_DNA"/>
</dbReference>
<dbReference type="AlphaFoldDB" id="A0A2W0C706"/>
<accession>A0A2W0C706</accession>
<evidence type="ECO:0000313" key="2">
    <source>
        <dbReference type="Proteomes" id="UP000247459"/>
    </source>
</evidence>
<name>A0A2W0C706_9BACL</name>
<proteinExistence type="predicted"/>
<reference evidence="1 2" key="1">
    <citation type="submission" date="2018-01" db="EMBL/GenBank/DDBJ databases">
        <title>Genome sequence of the PGP bacterium Paenibacillus illinoisensis E3.</title>
        <authorList>
            <person name="Rolli E."/>
            <person name="Marasco R."/>
            <person name="Bessem C."/>
            <person name="Michoud G."/>
            <person name="Gaiarsa S."/>
            <person name="Borin S."/>
            <person name="Daffonchio D."/>
        </authorList>
    </citation>
    <scope>NUCLEOTIDE SEQUENCE [LARGE SCALE GENOMIC DNA]</scope>
    <source>
        <strain evidence="1 2">E3</strain>
    </source>
</reference>